<evidence type="ECO:0000256" key="2">
    <source>
        <dbReference type="ARBA" id="ARBA00022490"/>
    </source>
</evidence>
<comment type="subcellular location">
    <subcellularLocation>
        <location evidence="1">Cytoplasm</location>
        <location evidence="1">Cytoskeleton</location>
    </subcellularLocation>
</comment>
<dbReference type="AlphaFoldDB" id="A0A8T0FGI7"/>
<dbReference type="PROSITE" id="PS50067">
    <property type="entry name" value="KINESIN_MOTOR_2"/>
    <property type="match status" value="1"/>
</dbReference>
<dbReference type="InterPro" id="IPR027417">
    <property type="entry name" value="P-loop_NTPase"/>
</dbReference>
<dbReference type="GO" id="GO:0005874">
    <property type="term" value="C:microtubule"/>
    <property type="evidence" value="ECO:0007669"/>
    <property type="project" value="UniProtKB-KW"/>
</dbReference>
<dbReference type="OMA" id="DMIRVMK"/>
<keyword evidence="7 10" id="KW-0505">Motor protein</keyword>
<keyword evidence="2" id="KW-0963">Cytoplasm</keyword>
<dbReference type="FunFam" id="3.40.850.10:FF:000029">
    <property type="entry name" value="Kinesin-like protein KIF17"/>
    <property type="match status" value="1"/>
</dbReference>
<organism evidence="14 15">
    <name type="scientific">Argiope bruennichi</name>
    <name type="common">Wasp spider</name>
    <name type="synonym">Aranea bruennichi</name>
    <dbReference type="NCBI Taxonomy" id="94029"/>
    <lineage>
        <taxon>Eukaryota</taxon>
        <taxon>Metazoa</taxon>
        <taxon>Ecdysozoa</taxon>
        <taxon>Arthropoda</taxon>
        <taxon>Chelicerata</taxon>
        <taxon>Arachnida</taxon>
        <taxon>Araneae</taxon>
        <taxon>Araneomorphae</taxon>
        <taxon>Entelegynae</taxon>
        <taxon>Araneoidea</taxon>
        <taxon>Araneidae</taxon>
        <taxon>Argiope</taxon>
    </lineage>
</organism>
<dbReference type="SMART" id="SM00129">
    <property type="entry name" value="KISc"/>
    <property type="match status" value="1"/>
</dbReference>
<evidence type="ECO:0000259" key="13">
    <source>
        <dbReference type="PROSITE" id="PS50067"/>
    </source>
</evidence>
<sequence>MDSNTEIKSKLETVKVVVRCRPMSEKECTANYQKVVKLYLDRGGVEVQMKSQNSKYFTFDAVYDGGNQADIYDEVFRPLVDSVINGFNGTVIAYGQTGAGKTYTMEGQLGDSEKEGVIPNSFRHIFSHIARSENTQFLVSASYIEIYQEEVRDLLSPDPKRKLEVRERNDTGVYVKDLTVIVCKTVEELEKVMIDGKHNRSIGTTNMNAHSSRSHAIFMISIESCATDLDGNTHVKIGKLNLVDLAGSEKQAKTGAVGSTQKESIKINLSLSALGNVISALVDGKSTHVPYRDSKLTRLLQDSLGGNAKTIMIANIGPASYNLEETITTLRYANRAKNIKNKPVVNVDPKDAILLQFKQEISRLKAQLALKEAKRKKKKETTKITEDETIEDELDPSSVEIVKKMENLLQEERVAYLNEQNIMAEEKEKIMRDIKAKDEELRLENEAKEKIKQQLQELEAKLLCGGKNIIDHTNEQQRILEKRRQELAEQKRIEREIQTKLLEEEESTLEKKETYDSLQQEVDMKTKKLKKLFQRFQTLKDDINDESEINSFERQDKEQTIEALTRDLKLSNLVIDNFVNPEDKEKFLEHVKYDEDEDAYVIFPSEMSYSHFNPAERPASANHLRRPMTSHAIKMTKIHSARPRYKCENIVVVDLAVPRKRTIDHYEPEMDPYAREAIKNMLADQVINVQLLRQNVEKSPEPVQRTLGRFGARTSSHCGRQLKSKADIEQYPVPRGLVPK</sequence>
<gene>
    <name evidence="14" type="ORF">HNY73_006597</name>
</gene>
<keyword evidence="15" id="KW-1185">Reference proteome</keyword>
<feature type="coiled-coil region" evidence="12">
    <location>
        <begin position="424"/>
        <end position="490"/>
    </location>
</feature>
<dbReference type="InterPro" id="IPR036961">
    <property type="entry name" value="Kinesin_motor_dom_sf"/>
</dbReference>
<dbReference type="InterPro" id="IPR019821">
    <property type="entry name" value="Kinesin_motor_CS"/>
</dbReference>
<evidence type="ECO:0000256" key="5">
    <source>
        <dbReference type="ARBA" id="ARBA00022840"/>
    </source>
</evidence>
<name>A0A8T0FGI7_ARGBR</name>
<dbReference type="EMBL" id="JABXBU010000012">
    <property type="protein sequence ID" value="KAF8788569.1"/>
    <property type="molecule type" value="Genomic_DNA"/>
</dbReference>
<dbReference type="PANTHER" id="PTHR47969:SF21">
    <property type="entry name" value="KINESIN-LIKE PROTEIN"/>
    <property type="match status" value="1"/>
</dbReference>
<dbReference type="SUPFAM" id="SSF52540">
    <property type="entry name" value="P-loop containing nucleoside triphosphate hydrolases"/>
    <property type="match status" value="1"/>
</dbReference>
<evidence type="ECO:0000256" key="3">
    <source>
        <dbReference type="ARBA" id="ARBA00022701"/>
    </source>
</evidence>
<feature type="coiled-coil region" evidence="12">
    <location>
        <begin position="354"/>
        <end position="381"/>
    </location>
</feature>
<accession>A0A8T0FGI7</accession>
<keyword evidence="8" id="KW-0206">Cytoskeleton</keyword>
<evidence type="ECO:0000256" key="4">
    <source>
        <dbReference type="ARBA" id="ARBA00022741"/>
    </source>
</evidence>
<keyword evidence="6 12" id="KW-0175">Coiled coil</keyword>
<protein>
    <recommendedName>
        <fullName evidence="11">Kinesin-like protein</fullName>
    </recommendedName>
</protein>
<dbReference type="PANTHER" id="PTHR47969">
    <property type="entry name" value="CHROMOSOME-ASSOCIATED KINESIN KIF4A-RELATED"/>
    <property type="match status" value="1"/>
</dbReference>
<dbReference type="PRINTS" id="PR00380">
    <property type="entry name" value="KINESINHEAVY"/>
</dbReference>
<dbReference type="InterPro" id="IPR027640">
    <property type="entry name" value="Kinesin-like_fam"/>
</dbReference>
<evidence type="ECO:0000313" key="14">
    <source>
        <dbReference type="EMBL" id="KAF8788569.1"/>
    </source>
</evidence>
<evidence type="ECO:0000256" key="1">
    <source>
        <dbReference type="ARBA" id="ARBA00004245"/>
    </source>
</evidence>
<comment type="similarity">
    <text evidence="10 11">Belongs to the TRAFAC class myosin-kinesin ATPase superfamily. Kinesin family.</text>
</comment>
<dbReference type="Proteomes" id="UP000807504">
    <property type="component" value="Unassembled WGS sequence"/>
</dbReference>
<dbReference type="Gene3D" id="3.40.850.10">
    <property type="entry name" value="Kinesin motor domain"/>
    <property type="match status" value="1"/>
</dbReference>
<keyword evidence="5 10" id="KW-0067">ATP-binding</keyword>
<dbReference type="PROSITE" id="PS00411">
    <property type="entry name" value="KINESIN_MOTOR_1"/>
    <property type="match status" value="1"/>
</dbReference>
<proteinExistence type="inferred from homology"/>
<dbReference type="InterPro" id="IPR001752">
    <property type="entry name" value="Kinesin_motor_dom"/>
</dbReference>
<dbReference type="GO" id="GO:0007018">
    <property type="term" value="P:microtubule-based movement"/>
    <property type="evidence" value="ECO:0007669"/>
    <property type="project" value="InterPro"/>
</dbReference>
<keyword evidence="3 11" id="KW-0493">Microtubule</keyword>
<evidence type="ECO:0000256" key="7">
    <source>
        <dbReference type="ARBA" id="ARBA00023175"/>
    </source>
</evidence>
<dbReference type="GO" id="GO:0005524">
    <property type="term" value="F:ATP binding"/>
    <property type="evidence" value="ECO:0007669"/>
    <property type="project" value="UniProtKB-UniRule"/>
</dbReference>
<comment type="caution">
    <text evidence="14">The sequence shown here is derived from an EMBL/GenBank/DDBJ whole genome shotgun (WGS) entry which is preliminary data.</text>
</comment>
<keyword evidence="4 10" id="KW-0547">Nucleotide-binding</keyword>
<evidence type="ECO:0000313" key="15">
    <source>
        <dbReference type="Proteomes" id="UP000807504"/>
    </source>
</evidence>
<evidence type="ECO:0000256" key="9">
    <source>
        <dbReference type="ARBA" id="ARBA00060187"/>
    </source>
</evidence>
<evidence type="ECO:0000256" key="6">
    <source>
        <dbReference type="ARBA" id="ARBA00023054"/>
    </source>
</evidence>
<reference evidence="14" key="2">
    <citation type="submission" date="2020-06" db="EMBL/GenBank/DDBJ databases">
        <authorList>
            <person name="Sheffer M."/>
        </authorList>
    </citation>
    <scope>NUCLEOTIDE SEQUENCE</scope>
</reference>
<dbReference type="GO" id="GO:0003777">
    <property type="term" value="F:microtubule motor activity"/>
    <property type="evidence" value="ECO:0007669"/>
    <property type="project" value="InterPro"/>
</dbReference>
<feature type="binding site" evidence="10">
    <location>
        <begin position="95"/>
        <end position="102"/>
    </location>
    <ligand>
        <name>ATP</name>
        <dbReference type="ChEBI" id="CHEBI:30616"/>
    </ligand>
</feature>
<evidence type="ECO:0000256" key="10">
    <source>
        <dbReference type="PROSITE-ProRule" id="PRU00283"/>
    </source>
</evidence>
<feature type="domain" description="Kinesin motor" evidence="13">
    <location>
        <begin position="13"/>
        <end position="339"/>
    </location>
</feature>
<reference evidence="14" key="1">
    <citation type="journal article" date="2020" name="bioRxiv">
        <title>Chromosome-level reference genome of the European wasp spider Argiope bruennichi: a resource for studies on range expansion and evolutionary adaptation.</title>
        <authorList>
            <person name="Sheffer M.M."/>
            <person name="Hoppe A."/>
            <person name="Krehenwinkel H."/>
            <person name="Uhl G."/>
            <person name="Kuss A.W."/>
            <person name="Jensen L."/>
            <person name="Jensen C."/>
            <person name="Gillespie R.G."/>
            <person name="Hoff K.J."/>
            <person name="Prost S."/>
        </authorList>
    </citation>
    <scope>NUCLEOTIDE SEQUENCE</scope>
</reference>
<evidence type="ECO:0000256" key="8">
    <source>
        <dbReference type="ARBA" id="ARBA00023212"/>
    </source>
</evidence>
<evidence type="ECO:0000256" key="11">
    <source>
        <dbReference type="RuleBase" id="RU000394"/>
    </source>
</evidence>
<comment type="function">
    <text evidence="9">Plus-end directed microtubule motor that may be used for anterograde axonal transport and could conceivably move cargos in fly neurons different than those moved by kinesin heavy chain or other plus-end directed motors.</text>
</comment>
<dbReference type="Pfam" id="PF00225">
    <property type="entry name" value="Kinesin"/>
    <property type="match status" value="1"/>
</dbReference>
<dbReference type="GO" id="GO:0008017">
    <property type="term" value="F:microtubule binding"/>
    <property type="evidence" value="ECO:0007669"/>
    <property type="project" value="InterPro"/>
</dbReference>
<evidence type="ECO:0000256" key="12">
    <source>
        <dbReference type="SAM" id="Coils"/>
    </source>
</evidence>
<dbReference type="OrthoDB" id="3176171at2759"/>